<dbReference type="PANTHER" id="PTHR13812">
    <property type="entry name" value="KETIMINE REDUCTASE MU-CRYSTALLIN"/>
    <property type="match status" value="1"/>
</dbReference>
<proteinExistence type="predicted"/>
<dbReference type="OrthoDB" id="9809203at2"/>
<sequence>MPKNTQLLLLDTRQVAALLNYHMVIDAVADAFKLHSGGAGRIFPVVREGLGNGAVFGIKSGDIDSRSVLGFKAAGFWQQNRTLGAEPHQATILLIDPESGRPHCVIDGNIVTTLRTGAAGALGLGLFARPDSRVLCVFGSGVQAQIQTRFALRAVPTLRHVIHVSRDGRPAPDFEAALAADLETAGATLAHTADADAAVAASDIVITATPGRKALFHAEAVRPGTHINAVGADTQGKRELPDGLLARARIFVDDPIQARQIGECQWAPELAITAIGDLLAGTTSFTRQAEDITVFDMTGIALQDLTVAHLLLREAKATGAGTRVDWPW</sequence>
<dbReference type="PANTHER" id="PTHR13812:SF19">
    <property type="entry name" value="KETIMINE REDUCTASE MU-CRYSTALLIN"/>
    <property type="match status" value="1"/>
</dbReference>
<protein>
    <submittedName>
        <fullName evidence="1">Ornithine cyclodeaminase</fullName>
    </submittedName>
</protein>
<dbReference type="InterPro" id="IPR023401">
    <property type="entry name" value="ODC_N"/>
</dbReference>
<gene>
    <name evidence="1" type="ORF">SAMN05660652_01314</name>
</gene>
<dbReference type="InterPro" id="IPR036291">
    <property type="entry name" value="NAD(P)-bd_dom_sf"/>
</dbReference>
<dbReference type="STRING" id="83767.SAMN05660652_01314"/>
<dbReference type="GO" id="GO:0005737">
    <property type="term" value="C:cytoplasm"/>
    <property type="evidence" value="ECO:0007669"/>
    <property type="project" value="TreeGrafter"/>
</dbReference>
<evidence type="ECO:0000313" key="1">
    <source>
        <dbReference type="EMBL" id="SDH17287.1"/>
    </source>
</evidence>
<evidence type="ECO:0000313" key="2">
    <source>
        <dbReference type="Proteomes" id="UP000198607"/>
    </source>
</evidence>
<dbReference type="Pfam" id="PF02423">
    <property type="entry name" value="OCD_Mu_crystall"/>
    <property type="match status" value="1"/>
</dbReference>
<reference evidence="1 2" key="1">
    <citation type="submission" date="2016-10" db="EMBL/GenBank/DDBJ databases">
        <authorList>
            <person name="de Groot N.N."/>
        </authorList>
    </citation>
    <scope>NUCLEOTIDE SEQUENCE [LARGE SCALE GENOMIC DNA]</scope>
    <source>
        <strain evidence="1 2">DSM 5885</strain>
    </source>
</reference>
<keyword evidence="2" id="KW-1185">Reference proteome</keyword>
<dbReference type="SUPFAM" id="SSF51735">
    <property type="entry name" value="NAD(P)-binding Rossmann-fold domains"/>
    <property type="match status" value="1"/>
</dbReference>
<dbReference type="PIRSF" id="PIRSF001439">
    <property type="entry name" value="CryM"/>
    <property type="match status" value="1"/>
</dbReference>
<dbReference type="Gene3D" id="3.40.50.720">
    <property type="entry name" value="NAD(P)-binding Rossmann-like Domain"/>
    <property type="match status" value="1"/>
</dbReference>
<dbReference type="InterPro" id="IPR003462">
    <property type="entry name" value="ODC_Mu_crystall"/>
</dbReference>
<organism evidence="1 2">
    <name type="scientific">Propionivibrio dicarboxylicus</name>
    <dbReference type="NCBI Taxonomy" id="83767"/>
    <lineage>
        <taxon>Bacteria</taxon>
        <taxon>Pseudomonadati</taxon>
        <taxon>Pseudomonadota</taxon>
        <taxon>Betaproteobacteria</taxon>
        <taxon>Rhodocyclales</taxon>
        <taxon>Rhodocyclaceae</taxon>
        <taxon>Propionivibrio</taxon>
    </lineage>
</organism>
<dbReference type="Proteomes" id="UP000198607">
    <property type="component" value="Unassembled WGS sequence"/>
</dbReference>
<name>A0A1G8A8U1_9RHOO</name>
<dbReference type="RefSeq" id="WP_091935648.1">
    <property type="nucleotide sequence ID" value="NZ_FNCY01000004.1"/>
</dbReference>
<dbReference type="AlphaFoldDB" id="A0A1G8A8U1"/>
<dbReference type="Gene3D" id="3.30.1780.10">
    <property type="entry name" value="ornithine cyclodeaminase, domain 1"/>
    <property type="match status" value="1"/>
</dbReference>
<accession>A0A1G8A8U1</accession>
<dbReference type="EMBL" id="FNCY01000004">
    <property type="protein sequence ID" value="SDH17287.1"/>
    <property type="molecule type" value="Genomic_DNA"/>
</dbReference>